<dbReference type="InterPro" id="IPR029060">
    <property type="entry name" value="PIN-like_dom_sf"/>
</dbReference>
<feature type="domain" description="PIN" evidence="1">
    <location>
        <begin position="15"/>
        <end position="102"/>
    </location>
</feature>
<comment type="caution">
    <text evidence="2">The sequence shown here is derived from an EMBL/GenBank/DDBJ whole genome shotgun (WGS) entry which is preliminary data.</text>
</comment>
<gene>
    <name evidence="2" type="ORF">A3B54_02850</name>
</gene>
<evidence type="ECO:0000313" key="3">
    <source>
        <dbReference type="Proteomes" id="UP000177039"/>
    </source>
</evidence>
<sequence>MENKKRLDKNLFNILKNPKNTIILSAATIWEIVIKRAKGKLKTSITLEKGIKQSGFIILPIQMTHVLGIQKLPHYHADPFDRLLISQSQIESLTLITSDQKIWQYDIDVLKA</sequence>
<dbReference type="PANTHER" id="PTHR36173:SF2">
    <property type="entry name" value="RIBONUCLEASE VAPC16"/>
    <property type="match status" value="1"/>
</dbReference>
<dbReference type="SUPFAM" id="SSF88723">
    <property type="entry name" value="PIN domain-like"/>
    <property type="match status" value="1"/>
</dbReference>
<organism evidence="2 3">
    <name type="scientific">Candidatus Curtissbacteria bacterium RIFCSPLOWO2_01_FULL_42_50</name>
    <dbReference type="NCBI Taxonomy" id="1797730"/>
    <lineage>
        <taxon>Bacteria</taxon>
        <taxon>Candidatus Curtissiibacteriota</taxon>
    </lineage>
</organism>
<dbReference type="Proteomes" id="UP000177039">
    <property type="component" value="Unassembled WGS sequence"/>
</dbReference>
<dbReference type="Pfam" id="PF01850">
    <property type="entry name" value="PIN"/>
    <property type="match status" value="1"/>
</dbReference>
<dbReference type="EMBL" id="MFBT01000019">
    <property type="protein sequence ID" value="OGD99298.1"/>
    <property type="molecule type" value="Genomic_DNA"/>
</dbReference>
<evidence type="ECO:0000259" key="1">
    <source>
        <dbReference type="Pfam" id="PF01850"/>
    </source>
</evidence>
<evidence type="ECO:0000313" key="2">
    <source>
        <dbReference type="EMBL" id="OGD99298.1"/>
    </source>
</evidence>
<dbReference type="CDD" id="cd09872">
    <property type="entry name" value="PIN_Sll0205-like"/>
    <property type="match status" value="1"/>
</dbReference>
<dbReference type="PANTHER" id="PTHR36173">
    <property type="entry name" value="RIBONUCLEASE VAPC16-RELATED"/>
    <property type="match status" value="1"/>
</dbReference>
<dbReference type="AlphaFoldDB" id="A0A1F5H5F6"/>
<dbReference type="InterPro" id="IPR041705">
    <property type="entry name" value="PIN_Sll0205"/>
</dbReference>
<proteinExistence type="predicted"/>
<accession>A0A1F5H5F6</accession>
<protein>
    <recommendedName>
        <fullName evidence="1">PIN domain-containing protein</fullName>
    </recommendedName>
</protein>
<name>A0A1F5H5F6_9BACT</name>
<reference evidence="2 3" key="1">
    <citation type="journal article" date="2016" name="Nat. Commun.">
        <title>Thousands of microbial genomes shed light on interconnected biogeochemical processes in an aquifer system.</title>
        <authorList>
            <person name="Anantharaman K."/>
            <person name="Brown C.T."/>
            <person name="Hug L.A."/>
            <person name="Sharon I."/>
            <person name="Castelle C.J."/>
            <person name="Probst A.J."/>
            <person name="Thomas B.C."/>
            <person name="Singh A."/>
            <person name="Wilkins M.J."/>
            <person name="Karaoz U."/>
            <person name="Brodie E.L."/>
            <person name="Williams K.H."/>
            <person name="Hubbard S.S."/>
            <person name="Banfield J.F."/>
        </authorList>
    </citation>
    <scope>NUCLEOTIDE SEQUENCE [LARGE SCALE GENOMIC DNA]</scope>
</reference>
<dbReference type="InterPro" id="IPR052919">
    <property type="entry name" value="TA_system_RNase"/>
</dbReference>
<dbReference type="InterPro" id="IPR002716">
    <property type="entry name" value="PIN_dom"/>
</dbReference>